<dbReference type="GO" id="GO:0000287">
    <property type="term" value="F:magnesium ion binding"/>
    <property type="evidence" value="ECO:0007669"/>
    <property type="project" value="InterPro"/>
</dbReference>
<gene>
    <name evidence="5" type="ORF">DCF17_15460</name>
</gene>
<accession>A0A2W4W2U3</accession>
<evidence type="ECO:0000313" key="5">
    <source>
        <dbReference type="EMBL" id="PZO37797.1"/>
    </source>
</evidence>
<dbReference type="GO" id="GO:0008897">
    <property type="term" value="F:holo-[acyl-carrier-protein] synthase activity"/>
    <property type="evidence" value="ECO:0007669"/>
    <property type="project" value="InterPro"/>
</dbReference>
<dbReference type="GO" id="GO:0005829">
    <property type="term" value="C:cytosol"/>
    <property type="evidence" value="ECO:0007669"/>
    <property type="project" value="TreeGrafter"/>
</dbReference>
<dbReference type="Proteomes" id="UP000249081">
    <property type="component" value="Unassembled WGS sequence"/>
</dbReference>
<dbReference type="InterPro" id="IPR037143">
    <property type="entry name" value="4-PPantetheinyl_Trfase_dom_sf"/>
</dbReference>
<dbReference type="Pfam" id="PF01648">
    <property type="entry name" value="ACPS"/>
    <property type="match status" value="1"/>
</dbReference>
<feature type="domain" description="4'-phosphopantetheinyl transferase" evidence="3">
    <location>
        <begin position="126"/>
        <end position="197"/>
    </location>
</feature>
<comment type="similarity">
    <text evidence="1">Belongs to the P-Pant transferase superfamily. Gsp/Sfp/HetI/AcpT family.</text>
</comment>
<evidence type="ECO:0000259" key="4">
    <source>
        <dbReference type="Pfam" id="PF22624"/>
    </source>
</evidence>
<evidence type="ECO:0000313" key="6">
    <source>
        <dbReference type="Proteomes" id="UP000249081"/>
    </source>
</evidence>
<evidence type="ECO:0000256" key="2">
    <source>
        <dbReference type="ARBA" id="ARBA00022679"/>
    </source>
</evidence>
<dbReference type="InterPro" id="IPR008278">
    <property type="entry name" value="4-PPantetheinyl_Trfase_dom"/>
</dbReference>
<dbReference type="PANTHER" id="PTHR12215:SF10">
    <property type="entry name" value="L-AMINOADIPATE-SEMIALDEHYDE DEHYDROGENASE-PHOSPHOPANTETHEINYL TRANSFERASE"/>
    <property type="match status" value="1"/>
</dbReference>
<comment type="caution">
    <text evidence="5">The sequence shown here is derived from an EMBL/GenBank/DDBJ whole genome shotgun (WGS) entry which is preliminary data.</text>
</comment>
<proteinExistence type="inferred from homology"/>
<protein>
    <submittedName>
        <fullName evidence="5">Uncharacterized protein</fullName>
    </submittedName>
</protein>
<reference evidence="5 6" key="2">
    <citation type="submission" date="2018-06" db="EMBL/GenBank/DDBJ databases">
        <title>Metagenomic assembly of (sub)arctic Cyanobacteria and their associated microbiome from non-axenic cultures.</title>
        <authorList>
            <person name="Baurain D."/>
        </authorList>
    </citation>
    <scope>NUCLEOTIDE SEQUENCE [LARGE SCALE GENOMIC DNA]</scope>
    <source>
        <strain evidence="5">ULC041bin1</strain>
    </source>
</reference>
<sequence>MLELYQGPQRLQPPAIDLWLLSTENVAAADLAVLKACLGLGEQEQLQHLRLAQAQRQLITSRGCLRHLLSRYIDQPPESLSFSYGPRGKPALDLTSHGKHQALQFNLSHSGERLLVAVSGADSVRAIGVDLEVLRPVTHLPGLCRRYLTPTEAAQVLSQPNSQVDQQFLHYWTGKEACFKALGLGIADSMQSLELALNYPELTPNPTSVGVMTLGDLEHPGQLYQWQPEPGYVGAIAVQLAPQLTPDFRLYQTTSAALIGDRRGCPANATMG</sequence>
<dbReference type="AlphaFoldDB" id="A0A2W4W2U3"/>
<dbReference type="Gene3D" id="3.90.470.20">
    <property type="entry name" value="4'-phosphopantetheinyl transferase domain"/>
    <property type="match status" value="2"/>
</dbReference>
<reference evidence="6" key="1">
    <citation type="submission" date="2018-04" db="EMBL/GenBank/DDBJ databases">
        <authorList>
            <person name="Cornet L."/>
        </authorList>
    </citation>
    <scope>NUCLEOTIDE SEQUENCE [LARGE SCALE GENOMIC DNA]</scope>
</reference>
<organism evidence="5 6">
    <name type="scientific">Shackletoniella antarctica</name>
    <dbReference type="NCBI Taxonomy" id="268115"/>
    <lineage>
        <taxon>Bacteria</taxon>
        <taxon>Bacillati</taxon>
        <taxon>Cyanobacteriota</taxon>
        <taxon>Cyanophyceae</taxon>
        <taxon>Oculatellales</taxon>
        <taxon>Oculatellaceae</taxon>
        <taxon>Shackletoniella</taxon>
    </lineage>
</organism>
<evidence type="ECO:0000256" key="1">
    <source>
        <dbReference type="ARBA" id="ARBA00010990"/>
    </source>
</evidence>
<keyword evidence="2" id="KW-0808">Transferase</keyword>
<dbReference type="InterPro" id="IPR050559">
    <property type="entry name" value="P-Pant_transferase_sf"/>
</dbReference>
<dbReference type="InterPro" id="IPR055066">
    <property type="entry name" value="AASDHPPT_N"/>
</dbReference>
<evidence type="ECO:0000259" key="3">
    <source>
        <dbReference type="Pfam" id="PF01648"/>
    </source>
</evidence>
<dbReference type="GO" id="GO:0019878">
    <property type="term" value="P:lysine biosynthetic process via aminoadipic acid"/>
    <property type="evidence" value="ECO:0007669"/>
    <property type="project" value="TreeGrafter"/>
</dbReference>
<dbReference type="PANTHER" id="PTHR12215">
    <property type="entry name" value="PHOSPHOPANTETHEINE TRANSFERASE"/>
    <property type="match status" value="1"/>
</dbReference>
<dbReference type="Pfam" id="PF22624">
    <property type="entry name" value="AASDHPPT_N"/>
    <property type="match status" value="1"/>
</dbReference>
<feature type="domain" description="4'-phosphopantetheinyl transferase N-terminal" evidence="4">
    <location>
        <begin position="30"/>
        <end position="117"/>
    </location>
</feature>
<dbReference type="SUPFAM" id="SSF56214">
    <property type="entry name" value="4'-phosphopantetheinyl transferase"/>
    <property type="match status" value="2"/>
</dbReference>
<dbReference type="EMBL" id="QBMN01000115">
    <property type="protein sequence ID" value="PZO37797.1"/>
    <property type="molecule type" value="Genomic_DNA"/>
</dbReference>
<name>A0A2W4W2U3_9CYAN</name>